<dbReference type="EMBL" id="JAYMGO010000004">
    <property type="protein sequence ID" value="KAL1276334.1"/>
    <property type="molecule type" value="Genomic_DNA"/>
</dbReference>
<organism evidence="1 2">
    <name type="scientific">Cirrhinus molitorella</name>
    <name type="common">mud carp</name>
    <dbReference type="NCBI Taxonomy" id="172907"/>
    <lineage>
        <taxon>Eukaryota</taxon>
        <taxon>Metazoa</taxon>
        <taxon>Chordata</taxon>
        <taxon>Craniata</taxon>
        <taxon>Vertebrata</taxon>
        <taxon>Euteleostomi</taxon>
        <taxon>Actinopterygii</taxon>
        <taxon>Neopterygii</taxon>
        <taxon>Teleostei</taxon>
        <taxon>Ostariophysi</taxon>
        <taxon>Cypriniformes</taxon>
        <taxon>Cyprinidae</taxon>
        <taxon>Labeoninae</taxon>
        <taxon>Labeonini</taxon>
        <taxon>Cirrhinus</taxon>
    </lineage>
</organism>
<proteinExistence type="predicted"/>
<reference evidence="1 2" key="1">
    <citation type="submission" date="2023-09" db="EMBL/GenBank/DDBJ databases">
        <authorList>
            <person name="Wang M."/>
        </authorList>
    </citation>
    <scope>NUCLEOTIDE SEQUENCE [LARGE SCALE GENOMIC DNA]</scope>
    <source>
        <strain evidence="1">GT-2023</strain>
        <tissue evidence="1">Liver</tissue>
    </source>
</reference>
<dbReference type="Proteomes" id="UP001558613">
    <property type="component" value="Unassembled WGS sequence"/>
</dbReference>
<sequence>MYAKWSEGKQRNLKFLRTAQETAVILFFPDFSILNPNSATNLTENWVPVFKDKILQFASREKQTLHLLSNMEMMSAVLPVVLPTSVYKIGRKTFRPTFIETRKAFIDIQPIGTNMAEYSSIMNFHIFSCLETTSAFKPSPS</sequence>
<evidence type="ECO:0000313" key="2">
    <source>
        <dbReference type="Proteomes" id="UP001558613"/>
    </source>
</evidence>
<accession>A0ABR3NHE7</accession>
<name>A0ABR3NHE7_9TELE</name>
<evidence type="ECO:0000313" key="1">
    <source>
        <dbReference type="EMBL" id="KAL1276334.1"/>
    </source>
</evidence>
<comment type="caution">
    <text evidence="1">The sequence shown here is derived from an EMBL/GenBank/DDBJ whole genome shotgun (WGS) entry which is preliminary data.</text>
</comment>
<gene>
    <name evidence="1" type="ORF">QQF64_035957</name>
</gene>
<keyword evidence="2" id="KW-1185">Reference proteome</keyword>
<protein>
    <submittedName>
        <fullName evidence="1">Uncharacterized protein</fullName>
    </submittedName>
</protein>